<dbReference type="SUPFAM" id="SSF51283">
    <property type="entry name" value="dUTPase-like"/>
    <property type="match status" value="1"/>
</dbReference>
<dbReference type="CDD" id="cd07557">
    <property type="entry name" value="trimeric_dUTPase"/>
    <property type="match status" value="1"/>
</dbReference>
<organism evidence="3">
    <name type="scientific">Candidatus Heimdallarchaeum aukensis</name>
    <dbReference type="NCBI Taxonomy" id="2876573"/>
    <lineage>
        <taxon>Archaea</taxon>
        <taxon>Promethearchaeati</taxon>
        <taxon>Candidatus Heimdallarchaeota</taxon>
        <taxon>Candidatus Heimdallarchaeia (ex Rinke et al. 2021) (nom. nud.)</taxon>
        <taxon>Candidatus Heimdallarchaeales</taxon>
        <taxon>Candidatus Heimdallarchaeaceae</taxon>
        <taxon>Candidatus Heimdallarchaeum</taxon>
    </lineage>
</organism>
<protein>
    <submittedName>
        <fullName evidence="3">Deoxyuridine 5'-triphosphate nucleotidohydrolase</fullName>
    </submittedName>
</protein>
<dbReference type="PANTHER" id="PTHR42680">
    <property type="entry name" value="DCTP DEAMINASE"/>
    <property type="match status" value="1"/>
</dbReference>
<reference evidence="3" key="1">
    <citation type="journal article" date="2022" name="Nat. Microbiol.">
        <title>Unique mobile elements and scalable gene flow at the prokaryote-eukaryote boundary revealed by circularized Asgard archaea genomes.</title>
        <authorList>
            <person name="Wu F."/>
            <person name="Speth D.R."/>
            <person name="Philosof A."/>
            <person name="Cremiere A."/>
            <person name="Narayanan A."/>
            <person name="Barco R.A."/>
            <person name="Connon S.A."/>
            <person name="Amend J.P."/>
            <person name="Antoshechkin I.A."/>
            <person name="Orphan V.J."/>
        </authorList>
    </citation>
    <scope>NUCLEOTIDE SEQUENCE</scope>
    <source>
        <strain evidence="3">PM71</strain>
    </source>
</reference>
<accession>A0A9Y1FKT7</accession>
<dbReference type="NCBIfam" id="NF002598">
    <property type="entry name" value="PRK02253.1"/>
    <property type="match status" value="1"/>
</dbReference>
<proteinExistence type="predicted"/>
<dbReference type="Gene3D" id="2.70.40.10">
    <property type="match status" value="1"/>
</dbReference>
<dbReference type="InterPro" id="IPR033704">
    <property type="entry name" value="dUTPase_trimeric"/>
</dbReference>
<dbReference type="GO" id="GO:0006229">
    <property type="term" value="P:dUTP biosynthetic process"/>
    <property type="evidence" value="ECO:0007669"/>
    <property type="project" value="InterPro"/>
</dbReference>
<evidence type="ECO:0000313" key="3">
    <source>
        <dbReference type="EMBL" id="UJG40615.1"/>
    </source>
</evidence>
<gene>
    <name evidence="3" type="ORF">K9W45_12370</name>
</gene>
<keyword evidence="1" id="KW-0378">Hydrolase</keyword>
<evidence type="ECO:0000256" key="1">
    <source>
        <dbReference type="ARBA" id="ARBA00022801"/>
    </source>
</evidence>
<keyword evidence="2" id="KW-0546">Nucleotide metabolism</keyword>
<dbReference type="EMBL" id="CP084166">
    <property type="protein sequence ID" value="UJG40615.1"/>
    <property type="molecule type" value="Genomic_DNA"/>
</dbReference>
<dbReference type="Pfam" id="PF22769">
    <property type="entry name" value="DCD"/>
    <property type="match status" value="1"/>
</dbReference>
<name>A0A9Y1FKT7_9ARCH</name>
<dbReference type="InterPro" id="IPR036157">
    <property type="entry name" value="dUTPase-like_sf"/>
</dbReference>
<dbReference type="GO" id="GO:0008829">
    <property type="term" value="F:dCTP deaminase activity"/>
    <property type="evidence" value="ECO:0007669"/>
    <property type="project" value="InterPro"/>
</dbReference>
<sequence>MIIPPSSIINNVSSAVNIKKQVQSAGIDLTVRNIFILDDGGELDFDNSQRFIPDYVELPKSNNRWVLQPGGYVVQYNEIVSVPLDMAAILLPRSSLMRIGATIFSALWDPGYKGRGIGLLYTSRTINIHQNARIAQLVFFEIKDKVAKGYSGIYQNEGVEKK</sequence>
<evidence type="ECO:0000256" key="2">
    <source>
        <dbReference type="ARBA" id="ARBA00023080"/>
    </source>
</evidence>
<dbReference type="Proteomes" id="UP001201020">
    <property type="component" value="Chromosome"/>
</dbReference>
<dbReference type="InterPro" id="IPR011962">
    <property type="entry name" value="dCTP_deaminase"/>
</dbReference>
<dbReference type="AlphaFoldDB" id="A0A9Y1FKT7"/>
<dbReference type="PANTHER" id="PTHR42680:SF1">
    <property type="entry name" value="DEOXYURIDINE 5'-TRIPHOSPHATE NUCLEOTIDOHYDROLASE"/>
    <property type="match status" value="1"/>
</dbReference>